<evidence type="ECO:0000313" key="2">
    <source>
        <dbReference type="EMBL" id="GIG49882.1"/>
    </source>
</evidence>
<name>A0A919PTE9_9ACTN</name>
<dbReference type="InterPro" id="IPR038721">
    <property type="entry name" value="IS701-like_DDE_dom"/>
</dbReference>
<accession>A0A919PTE9</accession>
<dbReference type="Pfam" id="PF13546">
    <property type="entry name" value="DDE_5"/>
    <property type="match status" value="1"/>
</dbReference>
<proteinExistence type="predicted"/>
<keyword evidence="3" id="KW-1185">Reference proteome</keyword>
<dbReference type="AlphaFoldDB" id="A0A919PTE9"/>
<dbReference type="Proteomes" id="UP000660611">
    <property type="component" value="Unassembled WGS sequence"/>
</dbReference>
<evidence type="ECO:0000313" key="3">
    <source>
        <dbReference type="Proteomes" id="UP000660611"/>
    </source>
</evidence>
<organism evidence="2 3">
    <name type="scientific">Dactylosporangium siamense</name>
    <dbReference type="NCBI Taxonomy" id="685454"/>
    <lineage>
        <taxon>Bacteria</taxon>
        <taxon>Bacillati</taxon>
        <taxon>Actinomycetota</taxon>
        <taxon>Actinomycetes</taxon>
        <taxon>Micromonosporales</taxon>
        <taxon>Micromonosporaceae</taxon>
        <taxon>Dactylosporangium</taxon>
    </lineage>
</organism>
<gene>
    <name evidence="2" type="ORF">Dsi01nite_079230</name>
</gene>
<reference evidence="2" key="1">
    <citation type="submission" date="2021-01" db="EMBL/GenBank/DDBJ databases">
        <title>Whole genome shotgun sequence of Dactylosporangium siamense NBRC 106093.</title>
        <authorList>
            <person name="Komaki H."/>
            <person name="Tamura T."/>
        </authorList>
    </citation>
    <scope>NUCLEOTIDE SEQUENCE</scope>
    <source>
        <strain evidence="2">NBRC 106093</strain>
    </source>
</reference>
<dbReference type="EMBL" id="BONQ01000126">
    <property type="protein sequence ID" value="GIG49882.1"/>
    <property type="molecule type" value="Genomic_DNA"/>
</dbReference>
<sequence length="77" mass="8227">MLCSAAWDRDGVRDDVRAGVIEAIGAVDGVLIADETGFVKKGRASAGEHRQYSGTAGKVENFPLGTFLAYRSGRARR</sequence>
<protein>
    <recommendedName>
        <fullName evidence="1">Transposase IS701-like DDE domain-containing protein</fullName>
    </recommendedName>
</protein>
<feature type="domain" description="Transposase IS701-like DDE" evidence="1">
    <location>
        <begin position="4"/>
        <end position="63"/>
    </location>
</feature>
<evidence type="ECO:0000259" key="1">
    <source>
        <dbReference type="Pfam" id="PF13546"/>
    </source>
</evidence>
<comment type="caution">
    <text evidence="2">The sequence shown here is derived from an EMBL/GenBank/DDBJ whole genome shotgun (WGS) entry which is preliminary data.</text>
</comment>